<keyword evidence="4" id="KW-0493">Microtubule</keyword>
<evidence type="ECO:0000256" key="5">
    <source>
        <dbReference type="ARBA" id="ARBA00023212"/>
    </source>
</evidence>
<dbReference type="InterPro" id="IPR041470">
    <property type="entry name" value="GCP_N"/>
</dbReference>
<keyword evidence="3" id="KW-0963">Cytoplasm</keyword>
<dbReference type="Pfam" id="PF17681">
    <property type="entry name" value="GCP_N_terminal"/>
    <property type="match status" value="1"/>
</dbReference>
<dbReference type="PANTHER" id="PTHR19302">
    <property type="entry name" value="GAMMA TUBULIN COMPLEX PROTEIN"/>
    <property type="match status" value="1"/>
</dbReference>
<evidence type="ECO:0000256" key="3">
    <source>
        <dbReference type="ARBA" id="ARBA00022490"/>
    </source>
</evidence>
<comment type="similarity">
    <text evidence="2">Belongs to the TUBGCP family.</text>
</comment>
<dbReference type="PANTHER" id="PTHR19302:SF70">
    <property type="entry name" value="GAMMA-TUBULIN COMPLEX COMPONENT 6"/>
    <property type="match status" value="1"/>
</dbReference>
<dbReference type="STRING" id="64571.A0A1Y2H143"/>
<comment type="subcellular location">
    <subcellularLocation>
        <location evidence="1">Cytoplasm</location>
        <location evidence="1">Cytoskeleton</location>
    </subcellularLocation>
</comment>
<dbReference type="InterPro" id="IPR042241">
    <property type="entry name" value="GCP_C_sf"/>
</dbReference>
<evidence type="ECO:0000313" key="8">
    <source>
        <dbReference type="EMBL" id="ORZ27721.1"/>
    </source>
</evidence>
<feature type="domain" description="Gamma tubulin complex component protein N-terminal" evidence="7">
    <location>
        <begin position="384"/>
        <end position="582"/>
    </location>
</feature>
<dbReference type="InParanoid" id="A0A1Y2H143"/>
<dbReference type="GO" id="GO:0043015">
    <property type="term" value="F:gamma-tubulin binding"/>
    <property type="evidence" value="ECO:0007669"/>
    <property type="project" value="InterPro"/>
</dbReference>
<dbReference type="OrthoDB" id="775571at2759"/>
<organism evidence="8 9">
    <name type="scientific">Lobosporangium transversale</name>
    <dbReference type="NCBI Taxonomy" id="64571"/>
    <lineage>
        <taxon>Eukaryota</taxon>
        <taxon>Fungi</taxon>
        <taxon>Fungi incertae sedis</taxon>
        <taxon>Mucoromycota</taxon>
        <taxon>Mortierellomycotina</taxon>
        <taxon>Mortierellomycetes</taxon>
        <taxon>Mortierellales</taxon>
        <taxon>Mortierellaceae</taxon>
        <taxon>Lobosporangium</taxon>
    </lineage>
</organism>
<dbReference type="Proteomes" id="UP000193648">
    <property type="component" value="Unassembled WGS sequence"/>
</dbReference>
<dbReference type="EMBL" id="MCFF01000003">
    <property type="protein sequence ID" value="ORZ27721.1"/>
    <property type="molecule type" value="Genomic_DNA"/>
</dbReference>
<evidence type="ECO:0000256" key="1">
    <source>
        <dbReference type="ARBA" id="ARBA00004245"/>
    </source>
</evidence>
<evidence type="ECO:0000313" key="9">
    <source>
        <dbReference type="Proteomes" id="UP000193648"/>
    </source>
</evidence>
<name>A0A1Y2H143_9FUNG</name>
<dbReference type="InterPro" id="IPR040457">
    <property type="entry name" value="GCP_C"/>
</dbReference>
<gene>
    <name evidence="8" type="ORF">BCR41DRAFT_119136</name>
</gene>
<evidence type="ECO:0000256" key="2">
    <source>
        <dbReference type="ARBA" id="ARBA00010337"/>
    </source>
</evidence>
<evidence type="ECO:0000259" key="6">
    <source>
        <dbReference type="Pfam" id="PF04130"/>
    </source>
</evidence>
<dbReference type="InterPro" id="IPR007259">
    <property type="entry name" value="GCP"/>
</dbReference>
<proteinExistence type="inferred from homology"/>
<dbReference type="GO" id="GO:0051011">
    <property type="term" value="F:microtubule minus-end binding"/>
    <property type="evidence" value="ECO:0007669"/>
    <property type="project" value="TreeGrafter"/>
</dbReference>
<comment type="caution">
    <text evidence="8">The sequence shown here is derived from an EMBL/GenBank/DDBJ whole genome shotgun (WGS) entry which is preliminary data.</text>
</comment>
<dbReference type="GO" id="GO:0000930">
    <property type="term" value="C:gamma-tubulin complex"/>
    <property type="evidence" value="ECO:0007669"/>
    <property type="project" value="TreeGrafter"/>
</dbReference>
<keyword evidence="9" id="KW-1185">Reference proteome</keyword>
<evidence type="ECO:0000256" key="4">
    <source>
        <dbReference type="ARBA" id="ARBA00022701"/>
    </source>
</evidence>
<dbReference type="Pfam" id="PF04130">
    <property type="entry name" value="GCP_C_terminal"/>
    <property type="match status" value="1"/>
</dbReference>
<evidence type="ECO:0000259" key="7">
    <source>
        <dbReference type="Pfam" id="PF17681"/>
    </source>
</evidence>
<keyword evidence="5" id="KW-0206">Cytoskeleton</keyword>
<feature type="domain" description="Gamma tubulin complex component C-terminal" evidence="6">
    <location>
        <begin position="956"/>
        <end position="1470"/>
    </location>
</feature>
<dbReference type="GO" id="GO:0000278">
    <property type="term" value="P:mitotic cell cycle"/>
    <property type="evidence" value="ECO:0007669"/>
    <property type="project" value="TreeGrafter"/>
</dbReference>
<dbReference type="GO" id="GO:0051321">
    <property type="term" value="P:meiotic cell cycle"/>
    <property type="evidence" value="ECO:0007669"/>
    <property type="project" value="TreeGrafter"/>
</dbReference>
<dbReference type="Gene3D" id="1.20.120.1900">
    <property type="entry name" value="Gamma-tubulin complex, C-terminal domain"/>
    <property type="match status" value="1"/>
</dbReference>
<dbReference type="RefSeq" id="XP_021885424.1">
    <property type="nucleotide sequence ID" value="XM_022019442.1"/>
</dbReference>
<dbReference type="GO" id="GO:0005816">
    <property type="term" value="C:spindle pole body"/>
    <property type="evidence" value="ECO:0007669"/>
    <property type="project" value="UniProtKB-ARBA"/>
</dbReference>
<dbReference type="GO" id="GO:0007020">
    <property type="term" value="P:microtubule nucleation"/>
    <property type="evidence" value="ECO:0007669"/>
    <property type="project" value="InterPro"/>
</dbReference>
<accession>A0A1Y2H143</accession>
<protein>
    <submittedName>
        <fullName evidence="8">Spc98 family-domain-containing protein</fullName>
    </submittedName>
</protein>
<reference evidence="8 9" key="1">
    <citation type="submission" date="2016-07" db="EMBL/GenBank/DDBJ databases">
        <title>Pervasive Adenine N6-methylation of Active Genes in Fungi.</title>
        <authorList>
            <consortium name="DOE Joint Genome Institute"/>
            <person name="Mondo S.J."/>
            <person name="Dannebaum R.O."/>
            <person name="Kuo R.C."/>
            <person name="Labutti K."/>
            <person name="Haridas S."/>
            <person name="Kuo A."/>
            <person name="Salamov A."/>
            <person name="Ahrendt S.R."/>
            <person name="Lipzen A."/>
            <person name="Sullivan W."/>
            <person name="Andreopoulos W.B."/>
            <person name="Clum A."/>
            <person name="Lindquist E."/>
            <person name="Daum C."/>
            <person name="Ramamoorthy G.K."/>
            <person name="Gryganskyi A."/>
            <person name="Culley D."/>
            <person name="Magnuson J.K."/>
            <person name="James T.Y."/>
            <person name="O'Malley M.A."/>
            <person name="Stajich J.E."/>
            <person name="Spatafora J.W."/>
            <person name="Visel A."/>
            <person name="Grigoriev I.V."/>
        </authorList>
    </citation>
    <scope>NUCLEOTIDE SEQUENCE [LARGE SCALE GENOMIC DNA]</scope>
    <source>
        <strain evidence="8 9">NRRL 3116</strain>
    </source>
</reference>
<sequence>MDPVSFLYISRDECAPLHIDPSLFETVGEGVAPNTFTIPQPSLQSATQLWTSEPLLHRLESLVTQLDPTYEDKPHSCRRVEDECICLGAAAKAKGNDTKVSCLKNHGVEDYVITGERDPVDLQIRNIGKNGGNILSSLLSKESENDFSLAFEQKRSSSPISSLLISTEPSWTSMLQGQEDGENSVSGSSNIDTRQQQGVQSMFSLLSHFASSESAAAVNLGSVNISLELPSLKRPKNILDELTFSESVTRTKHEPGSRQSHKNIKPIKAHLSKKTKDENNTPKVDIWRAAGEMRLQDTTAQGYRGPPVDGVALKDPASPPDKVWLTWDNCSKNGPKMPLKVPVTSSFITESEPQFFEAVYQKQLDYAFKFRPLSTVVPHDFLVNCIFLLLNGTSSSIFNFNQDTMMFEMKNDGYRIEGCSISSISHLLQDMMVIGTLIRRLNNVVDTCIHHPEGLSLTRIAFGRALSSYLTFLQGTIMALQQTNDAKRMNILELHHKMYEMSVVLERLSHFCRCHLEQDITDKSIGRFGFYLPFGADLLSLIYKEILEQSVTADPLWIALLLSLLEQASKPYRDMLSRWLGTTPSVHSEQDDYEQSQFLRQMRNPGHQGSWQLNEGDKANTSHHAEERDRARSRLSVFDCHLQQSLQGLDPFGEFFVRSRHAWSWDGSEPIILADPLDFNVEFFMSDDVLPPIFMHDALVERVLEAGKELQILAEYEPEHPLIAHNRQLKQSNSGFEWLYAQGDIAKHHGQFRTSSNNVLRALAMRLEARGWLRRPKNKKTSEQKGKQRALSLVNDLYTPSKGGFSPMELDIRPPGSQNTRGGQLNEMGLHLEFNPDLQGFFSLSHTLGQTKDMSLTCPDMMEFLLEPLEEPTSSMPSPLSLWTPDYASHTTTAAGFSEPTGARKQGLSFSVKSTRLENMAPLTTLANCVFGKSISIRTSLINTCVLSLYFHDLNLLGHFDTLGRFMLMQDGVFVARMAQALFDEDTGLLARSVLAATAVEPKIPDEDRAPVGSVTVLPKASTSTSKSELRTSLKSTWPPRSGELEMTLRAVLLDCIQTQTAEVRNLGDEDKYDSEVSDMDICDDDKTYSPQRQQQQQTLSFRNKLKKQDISRIKRSLDTQELEESLAFAIKEYNDVKKIPRNVNALEALDFLYLDYKAPRPLRLLFLTPETFDKYTRLFTFRLRFARIDATLKRIYQQLRTRQKDIQLSGYNNKGTHSSNSTYDHNDYNHIEMKMLYRYRFEAQQIFDGIHGYISDVAIGATWKTFMTQLENVQERIEDRIMRSVDIGNVDGSSSMVEDGDGDGDGDGFSLDPAWDKETAAVQFTLLDNMAALHDCHDHFLNLVLQKSFLKRIQAPILKLVHGILSMVLKFSQHVDCLPPVALVLDGEANQDLNLDRQREQLARITNLKKMHSKLRSLCTMLVKILKTLDERGLDIEGNRGAPEPGKKNTHVDGNYLQQLLMRLDMFGFHENGHHE</sequence>
<dbReference type="GO" id="GO:0000922">
    <property type="term" value="C:spindle pole"/>
    <property type="evidence" value="ECO:0007669"/>
    <property type="project" value="InterPro"/>
</dbReference>
<dbReference type="GeneID" id="33561287"/>
<dbReference type="GO" id="GO:0051225">
    <property type="term" value="P:spindle assembly"/>
    <property type="evidence" value="ECO:0007669"/>
    <property type="project" value="TreeGrafter"/>
</dbReference>
<dbReference type="GO" id="GO:0005874">
    <property type="term" value="C:microtubule"/>
    <property type="evidence" value="ECO:0007669"/>
    <property type="project" value="UniProtKB-KW"/>
</dbReference>
<dbReference type="GO" id="GO:0031122">
    <property type="term" value="P:cytoplasmic microtubule organization"/>
    <property type="evidence" value="ECO:0007669"/>
    <property type="project" value="TreeGrafter"/>
</dbReference>